<evidence type="ECO:0000256" key="1">
    <source>
        <dbReference type="SAM" id="MobiDB-lite"/>
    </source>
</evidence>
<keyword evidence="3" id="KW-1185">Reference proteome</keyword>
<evidence type="ECO:0000313" key="3">
    <source>
        <dbReference type="Proteomes" id="UP000277811"/>
    </source>
</evidence>
<proteinExistence type="predicted"/>
<dbReference type="EMBL" id="UPPP01000054">
    <property type="protein sequence ID" value="VBB05248.1"/>
    <property type="molecule type" value="Genomic_DNA"/>
</dbReference>
<evidence type="ECO:0000313" key="2">
    <source>
        <dbReference type="EMBL" id="VBB05248.1"/>
    </source>
</evidence>
<dbReference type="RefSeq" id="WP_122626246.1">
    <property type="nucleotide sequence ID" value="NZ_UPPP01000054.1"/>
</dbReference>
<accession>A0A498R7Y1</accession>
<feature type="region of interest" description="Disordered" evidence="1">
    <location>
        <begin position="17"/>
        <end position="53"/>
    </location>
</feature>
<sequence length="67" mass="7243">MDRELLSVEPVGRISRVAGVRPVKGKKDDPGKQRRDEKRNPSSAAVEGNSSETNGCVFTGSKVDCKI</sequence>
<protein>
    <submittedName>
        <fullName evidence="2">Uncharacterized protein</fullName>
    </submittedName>
</protein>
<gene>
    <name evidence="2" type="ORF">LUCI_0455</name>
</gene>
<feature type="compositionally biased region" description="Basic and acidic residues" evidence="1">
    <location>
        <begin position="25"/>
        <end position="40"/>
    </location>
</feature>
<reference evidence="2 3" key="1">
    <citation type="submission" date="2018-06" db="EMBL/GenBank/DDBJ databases">
        <authorList>
            <person name="Strepis N."/>
        </authorList>
    </citation>
    <scope>NUCLEOTIDE SEQUENCE [LARGE SCALE GENOMIC DNA]</scope>
    <source>
        <strain evidence="2">LUCI</strain>
    </source>
</reference>
<dbReference type="Proteomes" id="UP000277811">
    <property type="component" value="Unassembled WGS sequence"/>
</dbReference>
<name>A0A498R7Y1_9FIRM</name>
<dbReference type="AlphaFoldDB" id="A0A498R7Y1"/>
<organism evidence="2 3">
    <name type="scientific">Lucifera butyrica</name>
    <dbReference type="NCBI Taxonomy" id="1351585"/>
    <lineage>
        <taxon>Bacteria</taxon>
        <taxon>Bacillati</taxon>
        <taxon>Bacillota</taxon>
        <taxon>Negativicutes</taxon>
        <taxon>Veillonellales</taxon>
        <taxon>Veillonellaceae</taxon>
        <taxon>Lucifera</taxon>
    </lineage>
</organism>